<dbReference type="Proteomes" id="UP001222800">
    <property type="component" value="Chromosome"/>
</dbReference>
<dbReference type="Gene3D" id="3.30.470.10">
    <property type="match status" value="1"/>
</dbReference>
<keyword evidence="7" id="KW-1185">Reference proteome</keyword>
<dbReference type="PANTHER" id="PTHR42743">
    <property type="entry name" value="AMINO-ACID AMINOTRANSFERASE"/>
    <property type="match status" value="1"/>
</dbReference>
<dbReference type="PANTHER" id="PTHR42743:SF11">
    <property type="entry name" value="AMINODEOXYCHORISMATE LYASE"/>
    <property type="match status" value="1"/>
</dbReference>
<dbReference type="Gene3D" id="3.20.10.10">
    <property type="entry name" value="D-amino Acid Aminotransferase, subunit A, domain 2"/>
    <property type="match status" value="1"/>
</dbReference>
<accession>A0ABY8EJ75</accession>
<dbReference type="InterPro" id="IPR043132">
    <property type="entry name" value="BCAT-like_C"/>
</dbReference>
<dbReference type="EMBL" id="CP120733">
    <property type="protein sequence ID" value="WFD12115.1"/>
    <property type="molecule type" value="Genomic_DNA"/>
</dbReference>
<evidence type="ECO:0000256" key="2">
    <source>
        <dbReference type="ARBA" id="ARBA00009320"/>
    </source>
</evidence>
<dbReference type="InterPro" id="IPR050571">
    <property type="entry name" value="Class-IV_PLP-Dep_Aminotrnsfr"/>
</dbReference>
<protein>
    <submittedName>
        <fullName evidence="6">Aminotransferase class IV</fullName>
    </submittedName>
</protein>
<dbReference type="SUPFAM" id="SSF56752">
    <property type="entry name" value="D-aminoacid aminotransferase-like PLP-dependent enzymes"/>
    <property type="match status" value="1"/>
</dbReference>
<dbReference type="PROSITE" id="PS00770">
    <property type="entry name" value="AA_TRANSFER_CLASS_4"/>
    <property type="match status" value="1"/>
</dbReference>
<dbReference type="InterPro" id="IPR018300">
    <property type="entry name" value="Aminotrans_IV_CS"/>
</dbReference>
<comment type="similarity">
    <text evidence="2 4">Belongs to the class-IV pyridoxal-phosphate-dependent aminotransferase family.</text>
</comment>
<dbReference type="Pfam" id="PF01063">
    <property type="entry name" value="Aminotran_4"/>
    <property type="match status" value="1"/>
</dbReference>
<keyword evidence="6" id="KW-0032">Aminotransferase</keyword>
<sequence length="251" mass="29544">MKNKASFNSELTKFGIGVFETIKVINGKAIFLDEHLSRMYSSVEKLNLNLSIQKSELKDKINYYTQKVDYKALRVSIYDEGYNIQLRDINYTNDDYKEGFKLNISPIKRGQSILYNHKTTNYFENMYSKRYALSKNFNEALIVSLNDEVLEGSMTNIFFIKENKVYTPVIDKSALPGIIRSKVINICKKMNIELIEKIIKLDEIEDFEFCFITNSLIDLMKVIMINNIKYKKENDLFRKINCDLKEMYYGY</sequence>
<organism evidence="6 7">
    <name type="scientific">Tepidibacter hydrothermalis</name>
    <dbReference type="NCBI Taxonomy" id="3036126"/>
    <lineage>
        <taxon>Bacteria</taxon>
        <taxon>Bacillati</taxon>
        <taxon>Bacillota</taxon>
        <taxon>Clostridia</taxon>
        <taxon>Peptostreptococcales</taxon>
        <taxon>Peptostreptococcaceae</taxon>
        <taxon>Tepidibacter</taxon>
    </lineage>
</organism>
<reference evidence="6 7" key="1">
    <citation type="submission" date="2023-03" db="EMBL/GenBank/DDBJ databases">
        <title>Complete genome sequence of Tepidibacter sp. SWIR-1, isolated from a deep-sea hydrothermal vent.</title>
        <authorList>
            <person name="Li X."/>
        </authorList>
    </citation>
    <scope>NUCLEOTIDE SEQUENCE [LARGE SCALE GENOMIC DNA]</scope>
    <source>
        <strain evidence="6 7">SWIR-1</strain>
    </source>
</reference>
<keyword evidence="6" id="KW-0808">Transferase</keyword>
<dbReference type="RefSeq" id="WP_277734397.1">
    <property type="nucleotide sequence ID" value="NZ_CP120733.1"/>
</dbReference>
<name>A0ABY8EJ75_9FIRM</name>
<evidence type="ECO:0000256" key="4">
    <source>
        <dbReference type="RuleBase" id="RU004106"/>
    </source>
</evidence>
<gene>
    <name evidence="6" type="ORF">P4S50_08555</name>
</gene>
<evidence type="ECO:0000313" key="6">
    <source>
        <dbReference type="EMBL" id="WFD12115.1"/>
    </source>
</evidence>
<dbReference type="GO" id="GO:0008483">
    <property type="term" value="F:transaminase activity"/>
    <property type="evidence" value="ECO:0007669"/>
    <property type="project" value="UniProtKB-KW"/>
</dbReference>
<proteinExistence type="inferred from homology"/>
<dbReference type="InterPro" id="IPR036038">
    <property type="entry name" value="Aminotransferase-like"/>
</dbReference>
<evidence type="ECO:0000256" key="1">
    <source>
        <dbReference type="ARBA" id="ARBA00001933"/>
    </source>
</evidence>
<keyword evidence="3 5" id="KW-0663">Pyridoxal phosphate</keyword>
<dbReference type="InterPro" id="IPR043131">
    <property type="entry name" value="BCAT-like_N"/>
</dbReference>
<evidence type="ECO:0000313" key="7">
    <source>
        <dbReference type="Proteomes" id="UP001222800"/>
    </source>
</evidence>
<evidence type="ECO:0000256" key="5">
    <source>
        <dbReference type="RuleBase" id="RU004516"/>
    </source>
</evidence>
<comment type="cofactor">
    <cofactor evidence="1 5">
        <name>pyridoxal 5'-phosphate</name>
        <dbReference type="ChEBI" id="CHEBI:597326"/>
    </cofactor>
</comment>
<dbReference type="CDD" id="cd00449">
    <property type="entry name" value="PLPDE_IV"/>
    <property type="match status" value="1"/>
</dbReference>
<evidence type="ECO:0000256" key="3">
    <source>
        <dbReference type="ARBA" id="ARBA00022898"/>
    </source>
</evidence>
<dbReference type="InterPro" id="IPR001544">
    <property type="entry name" value="Aminotrans_IV"/>
</dbReference>